<evidence type="ECO:0000256" key="1">
    <source>
        <dbReference type="SAM" id="MobiDB-lite"/>
    </source>
</evidence>
<protein>
    <recommendedName>
        <fullName evidence="4">DUF5666 domain-containing protein</fullName>
    </recommendedName>
</protein>
<dbReference type="EMBL" id="CP116967">
    <property type="protein sequence ID" value="WNM56575.1"/>
    <property type="molecule type" value="Genomic_DNA"/>
</dbReference>
<feature type="region of interest" description="Disordered" evidence="1">
    <location>
        <begin position="28"/>
        <end position="67"/>
    </location>
</feature>
<reference evidence="2 3" key="1">
    <citation type="submission" date="2023-01" db="EMBL/GenBank/DDBJ databases">
        <title>Cultivation and genomic characterization of new, ubiquitous marine nitrite-oxidizing bacteria from the Nitrospirales.</title>
        <authorList>
            <person name="Mueller A.J."/>
            <person name="Daebeler A."/>
            <person name="Herbold C.W."/>
            <person name="Kirkegaard R.H."/>
            <person name="Daims H."/>
        </authorList>
    </citation>
    <scope>NUCLEOTIDE SEQUENCE [LARGE SCALE GENOMIC DNA]</scope>
    <source>
        <strain evidence="2 3">VA</strain>
    </source>
</reference>
<accession>A0AA96GAG5</accession>
<name>A0AA96GAG5_9BACT</name>
<organism evidence="2 3">
    <name type="scientific">Candidatus Nitrospira allomarina</name>
    <dbReference type="NCBI Taxonomy" id="3020900"/>
    <lineage>
        <taxon>Bacteria</taxon>
        <taxon>Pseudomonadati</taxon>
        <taxon>Nitrospirota</taxon>
        <taxon>Nitrospiria</taxon>
        <taxon>Nitrospirales</taxon>
        <taxon>Nitrospiraceae</taxon>
        <taxon>Nitrospira</taxon>
    </lineage>
</organism>
<evidence type="ECO:0008006" key="4">
    <source>
        <dbReference type="Google" id="ProtNLM"/>
    </source>
</evidence>
<dbReference type="RefSeq" id="WP_312640172.1">
    <property type="nucleotide sequence ID" value="NZ_CP116967.1"/>
</dbReference>
<keyword evidence="3" id="KW-1185">Reference proteome</keyword>
<proteinExistence type="predicted"/>
<dbReference type="Proteomes" id="UP001302719">
    <property type="component" value="Chromosome"/>
</dbReference>
<evidence type="ECO:0000313" key="3">
    <source>
        <dbReference type="Proteomes" id="UP001302719"/>
    </source>
</evidence>
<evidence type="ECO:0000313" key="2">
    <source>
        <dbReference type="EMBL" id="WNM56575.1"/>
    </source>
</evidence>
<gene>
    <name evidence="2" type="ORF">PP769_11355</name>
</gene>
<dbReference type="KEGG" id="nall:PP769_11355"/>
<sequence>MNPQQSAINFRWCVPLLFLAIVGCQDETAPVNNPPVEPTVSGSSKEIPSPPVNSNTPNPIPPDQPSDHARLIIGEVMSIDDKSYMIKDSDNKEIRVETNSMTLVDEGIEVGDTAEIRFSAEEKPTAIRKIRGTS</sequence>
<dbReference type="AlphaFoldDB" id="A0AA96GAG5"/>